<evidence type="ECO:0000256" key="2">
    <source>
        <dbReference type="SAM" id="SignalP"/>
    </source>
</evidence>
<accession>A0A9W9EVJ8</accession>
<feature type="region of interest" description="Disordered" evidence="1">
    <location>
        <begin position="27"/>
        <end position="62"/>
    </location>
</feature>
<dbReference type="Proteomes" id="UP001149165">
    <property type="component" value="Unassembled WGS sequence"/>
</dbReference>
<dbReference type="Gene3D" id="2.60.110.10">
    <property type="entry name" value="Thaumatin"/>
    <property type="match status" value="1"/>
</dbReference>
<evidence type="ECO:0000259" key="3">
    <source>
        <dbReference type="PROSITE" id="PS52006"/>
    </source>
</evidence>
<dbReference type="AlphaFoldDB" id="A0A9W9EVJ8"/>
<dbReference type="InterPro" id="IPR037398">
    <property type="entry name" value="Glyco_hydro_64_fam"/>
</dbReference>
<gene>
    <name evidence="4" type="ORF">N7456_012271</name>
</gene>
<keyword evidence="5" id="KW-1185">Reference proteome</keyword>
<dbReference type="Pfam" id="PF16483">
    <property type="entry name" value="Glyco_hydro_64"/>
    <property type="match status" value="1"/>
</dbReference>
<feature type="chain" id="PRO_5040739621" description="GH64 domain-containing protein" evidence="2">
    <location>
        <begin position="23"/>
        <end position="466"/>
    </location>
</feature>
<protein>
    <recommendedName>
        <fullName evidence="3">GH64 domain-containing protein</fullName>
    </recommendedName>
</protein>
<dbReference type="EMBL" id="JAPQKH010000007">
    <property type="protein sequence ID" value="KAJ5088655.1"/>
    <property type="molecule type" value="Genomic_DNA"/>
</dbReference>
<evidence type="ECO:0000313" key="5">
    <source>
        <dbReference type="Proteomes" id="UP001149165"/>
    </source>
</evidence>
<sequence length="466" mass="49238">MLGFSRWVIALAASAGIMQAVATEVHPGGPRDVKIGPNNTIVSPPHYKGGPQSTKHSPNSDAPLELTISSNIAGTINSYVTALDPSGAPVMLQPDGTWFYPTNPNAVVPLAIDGATVTIPLNGQGQTTTYSLPGYCSSGRIWFAVGELEFFTVTASNGSFAIVQPSQTNTQDPSAGVNWGFIELTYTEKDGLYADVSYVDFVGLPLGMTLTLSNGSTQETLGLSADAVTSVCSDLQTQAAADGMPWDQLCQTINGTVMRVLAPYDFVASDGAGFDDYYNDYVDKVYSSFTSTSPLTIDTQGAAGNLTCTGDGTTLTCENDEIPYQKPTIGDIFGCNSGPFANTGSDTHKANLARLCAAFNRGSFFVDGGNVQPGPSSSEYYTTSPANFYSAIVHKYEVDGKGYAFSYDDVNPADENASGTVAAANPQSLAVTVGGPNTDAPSRRVSRFHRHGRRHRSSLVDKYSLK</sequence>
<reference evidence="4" key="2">
    <citation type="journal article" date="2023" name="IMA Fungus">
        <title>Comparative genomic study of the Penicillium genus elucidates a diverse pangenome and 15 lateral gene transfer events.</title>
        <authorList>
            <person name="Petersen C."/>
            <person name="Sorensen T."/>
            <person name="Nielsen M.R."/>
            <person name="Sondergaard T.E."/>
            <person name="Sorensen J.L."/>
            <person name="Fitzpatrick D.A."/>
            <person name="Frisvad J.C."/>
            <person name="Nielsen K.L."/>
        </authorList>
    </citation>
    <scope>NUCLEOTIDE SEQUENCE</scope>
    <source>
        <strain evidence="4">IBT 30069</strain>
    </source>
</reference>
<dbReference type="InterPro" id="IPR032477">
    <property type="entry name" value="Glyco_hydro_64"/>
</dbReference>
<dbReference type="InterPro" id="IPR037176">
    <property type="entry name" value="Osmotin/thaumatin-like_sf"/>
</dbReference>
<dbReference type="PANTHER" id="PTHR38165">
    <property type="match status" value="1"/>
</dbReference>
<feature type="compositionally biased region" description="Basic residues" evidence="1">
    <location>
        <begin position="444"/>
        <end position="457"/>
    </location>
</feature>
<reference evidence="4" key="1">
    <citation type="submission" date="2022-11" db="EMBL/GenBank/DDBJ databases">
        <authorList>
            <person name="Petersen C."/>
        </authorList>
    </citation>
    <scope>NUCLEOTIDE SEQUENCE</scope>
    <source>
        <strain evidence="4">IBT 30069</strain>
    </source>
</reference>
<feature type="compositionally biased region" description="Polar residues" evidence="1">
    <location>
        <begin position="51"/>
        <end position="60"/>
    </location>
</feature>
<dbReference type="Gene3D" id="3.30.920.50">
    <property type="entry name" value="Beta-1,3-glucanase, C-terminal domain"/>
    <property type="match status" value="1"/>
</dbReference>
<dbReference type="OrthoDB" id="5290283at2759"/>
<dbReference type="InterPro" id="IPR042517">
    <property type="entry name" value="Glyco_hydro_64_N_2"/>
</dbReference>
<feature type="domain" description="GH64" evidence="3">
    <location>
        <begin position="59"/>
        <end position="435"/>
    </location>
</feature>
<keyword evidence="2" id="KW-0732">Signal</keyword>
<feature type="signal peptide" evidence="2">
    <location>
        <begin position="1"/>
        <end position="22"/>
    </location>
</feature>
<evidence type="ECO:0000256" key="1">
    <source>
        <dbReference type="SAM" id="MobiDB-lite"/>
    </source>
</evidence>
<dbReference type="PROSITE" id="PS52006">
    <property type="entry name" value="GH64"/>
    <property type="match status" value="1"/>
</dbReference>
<feature type="region of interest" description="Disordered" evidence="1">
    <location>
        <begin position="430"/>
        <end position="466"/>
    </location>
</feature>
<dbReference type="PANTHER" id="PTHR38165:SF1">
    <property type="entry name" value="GLUCANASE B"/>
    <property type="match status" value="1"/>
</dbReference>
<name>A0A9W9EVJ8_9EURO</name>
<organism evidence="4 5">
    <name type="scientific">Penicillium angulare</name>
    <dbReference type="NCBI Taxonomy" id="116970"/>
    <lineage>
        <taxon>Eukaryota</taxon>
        <taxon>Fungi</taxon>
        <taxon>Dikarya</taxon>
        <taxon>Ascomycota</taxon>
        <taxon>Pezizomycotina</taxon>
        <taxon>Eurotiomycetes</taxon>
        <taxon>Eurotiomycetidae</taxon>
        <taxon>Eurotiales</taxon>
        <taxon>Aspergillaceae</taxon>
        <taxon>Penicillium</taxon>
    </lineage>
</organism>
<proteinExistence type="predicted"/>
<comment type="caution">
    <text evidence="4">The sequence shown here is derived from an EMBL/GenBank/DDBJ whole genome shotgun (WGS) entry which is preliminary data.</text>
</comment>
<evidence type="ECO:0000313" key="4">
    <source>
        <dbReference type="EMBL" id="KAJ5088655.1"/>
    </source>
</evidence>